<evidence type="ECO:0000256" key="4">
    <source>
        <dbReference type="ARBA" id="ARBA00022741"/>
    </source>
</evidence>
<dbReference type="SUPFAM" id="SSF52540">
    <property type="entry name" value="P-loop containing nucleoside triphosphate hydrolases"/>
    <property type="match status" value="1"/>
</dbReference>
<evidence type="ECO:0000256" key="5">
    <source>
        <dbReference type="ARBA" id="ARBA00022801"/>
    </source>
</evidence>
<keyword evidence="8 9" id="KW-0238">DNA-binding</keyword>
<dbReference type="Gene3D" id="2.40.50.140">
    <property type="entry name" value="Nucleic acid-binding proteins"/>
    <property type="match status" value="1"/>
</dbReference>
<dbReference type="Pfam" id="PF17207">
    <property type="entry name" value="MCM_OB"/>
    <property type="match status" value="1"/>
</dbReference>
<accession>A0A830GV33</accession>
<evidence type="ECO:0000259" key="10">
    <source>
        <dbReference type="PROSITE" id="PS50051"/>
    </source>
</evidence>
<dbReference type="GO" id="GO:0017116">
    <property type="term" value="F:single-stranded DNA helicase activity"/>
    <property type="evidence" value="ECO:0007669"/>
    <property type="project" value="TreeGrafter"/>
</dbReference>
<gene>
    <name evidence="11" type="ORF">GCM10007981_12800</name>
</gene>
<keyword evidence="12" id="KW-1185">Reference proteome</keyword>
<protein>
    <recommendedName>
        <fullName evidence="2">DNA helicase</fullName>
        <ecNumber evidence="2">3.6.4.12</ecNumber>
    </recommendedName>
</protein>
<dbReference type="InterPro" id="IPR012340">
    <property type="entry name" value="NA-bd_OB-fold"/>
</dbReference>
<dbReference type="Pfam" id="PF00493">
    <property type="entry name" value="MCM"/>
    <property type="match status" value="1"/>
</dbReference>
<dbReference type="GO" id="GO:0042555">
    <property type="term" value="C:MCM complex"/>
    <property type="evidence" value="ECO:0007669"/>
    <property type="project" value="TreeGrafter"/>
</dbReference>
<dbReference type="InterPro" id="IPR001208">
    <property type="entry name" value="MCM_dom"/>
</dbReference>
<dbReference type="NCBIfam" id="NF040949">
    <property type="entry name" value="minchrom_main_MCM"/>
    <property type="match status" value="1"/>
</dbReference>
<comment type="caution">
    <text evidence="11">The sequence shown here is derived from an EMBL/GenBank/DDBJ whole genome shotgun (WGS) entry which is preliminary data.</text>
</comment>
<dbReference type="FunFam" id="3.40.50.300:FF:000826">
    <property type="entry name" value="Replicative DNA helicase Mcm"/>
    <property type="match status" value="1"/>
</dbReference>
<dbReference type="InterPro" id="IPR027417">
    <property type="entry name" value="P-loop_NTPase"/>
</dbReference>
<dbReference type="SMART" id="SM00350">
    <property type="entry name" value="MCM"/>
    <property type="match status" value="1"/>
</dbReference>
<dbReference type="InterPro" id="IPR027925">
    <property type="entry name" value="MCM_N"/>
</dbReference>
<sequence length="686" mass="76889">MEEKEAVNFDELIEKFKSLLESDEKYLNELSTMIINRERSLVIDFNDLVLNGKELADLLMDSPNLAIDAASNAVKRMVTERDPEYARQVGKFHARFKMPQTDKLSLRKLRSDQIGRFIAIEGIILRQTPPKHFLVKAIYRCTQCGYEVEVPQTLSSFVQPPRKCPRCGAVNSLELTSERSEFIDWQKVIIQERLEELPSGQLPRNMEAILMDDLVDRVKPGDRVTVTGILELDMAELRKLRPPILSSYINVNYIESMQKDFAEVEITSEDEDRIRELAAMPDVRDRIIRSIAPSIYGMTDVKEAIACLLFGGVPKEYPDGIRVRGDIHLLLIGDPGAGKSQLLKFVSKIAPRAVYTNGKGSTAAGLTAAVVRDKTTSEFYLEAGALVLGDMGVAIVDEIDKMDAKDRVAMHEAMEQQTVSIAKAGIVATLNARSSVLAAANPTFGRYLPNRTVAENVDLPVTLLSRFDLIFIVRDEPNAEKDRNIATHIVKLHANDVLDAYSRDIIKPDLLRKYIAYARKHVKPILTKEAQDMVTQFYIQMRGKSQEPSSPVAITARQLEALIRLAEAEAKMRLSSAVDKEDADRAISLFLKFLQSVGIDVETGKVDIDVIMTGKPRSSQERIAVVLETIGRLEELNNGKPVKLDDVLREVEERGMDRSTADKLINLLMKQGELYAPKPGYVKKVH</sequence>
<dbReference type="PROSITE" id="PS50051">
    <property type="entry name" value="MCM_2"/>
    <property type="match status" value="1"/>
</dbReference>
<reference evidence="11" key="2">
    <citation type="submission" date="2020-09" db="EMBL/GenBank/DDBJ databases">
        <authorList>
            <person name="Sun Q."/>
            <person name="Ohkuma M."/>
        </authorList>
    </citation>
    <scope>NUCLEOTIDE SEQUENCE</scope>
    <source>
        <strain evidence="11">JCM 10088</strain>
    </source>
</reference>
<dbReference type="AlphaFoldDB" id="A0A830GV33"/>
<feature type="domain" description="MCM C-terminal AAA(+) ATPase" evidence="10">
    <location>
        <begin position="283"/>
        <end position="489"/>
    </location>
</feature>
<dbReference type="Gene3D" id="3.30.1640.10">
    <property type="entry name" value="mini-chromosome maintenance (MCM) complex, chain A, domain 1"/>
    <property type="match status" value="1"/>
</dbReference>
<evidence type="ECO:0000313" key="11">
    <source>
        <dbReference type="EMBL" id="GGP21347.1"/>
    </source>
</evidence>
<dbReference type="InterPro" id="IPR036388">
    <property type="entry name" value="WH-like_DNA-bd_sf"/>
</dbReference>
<evidence type="ECO:0000313" key="12">
    <source>
        <dbReference type="Proteomes" id="UP000610960"/>
    </source>
</evidence>
<reference evidence="11" key="1">
    <citation type="journal article" date="2014" name="Int. J. Syst. Evol. Microbiol.">
        <title>Complete genome sequence of Corynebacterium casei LMG S-19264T (=DSM 44701T), isolated from a smear-ripened cheese.</title>
        <authorList>
            <consortium name="US DOE Joint Genome Institute (JGI-PGF)"/>
            <person name="Walter F."/>
            <person name="Albersmeier A."/>
            <person name="Kalinowski J."/>
            <person name="Ruckert C."/>
        </authorList>
    </citation>
    <scope>NUCLEOTIDE SEQUENCE</scope>
    <source>
        <strain evidence="11">JCM 10088</strain>
    </source>
</reference>
<dbReference type="EC" id="3.6.4.12" evidence="2"/>
<name>A0A830GV33_9CREN</name>
<dbReference type="GO" id="GO:0006260">
    <property type="term" value="P:DNA replication"/>
    <property type="evidence" value="ECO:0007669"/>
    <property type="project" value="UniProtKB-KW"/>
</dbReference>
<dbReference type="PANTHER" id="PTHR11630">
    <property type="entry name" value="DNA REPLICATION LICENSING FACTOR MCM FAMILY MEMBER"/>
    <property type="match status" value="1"/>
</dbReference>
<dbReference type="InterPro" id="IPR033762">
    <property type="entry name" value="MCM_OB"/>
</dbReference>
<dbReference type="InterPro" id="IPR041562">
    <property type="entry name" value="MCM_lid"/>
</dbReference>
<dbReference type="EMBL" id="BMNL01000003">
    <property type="protein sequence ID" value="GGP21347.1"/>
    <property type="molecule type" value="Genomic_DNA"/>
</dbReference>
<dbReference type="Pfam" id="PF14551">
    <property type="entry name" value="MCM_N"/>
    <property type="match status" value="1"/>
</dbReference>
<dbReference type="GO" id="GO:0003697">
    <property type="term" value="F:single-stranded DNA binding"/>
    <property type="evidence" value="ECO:0007669"/>
    <property type="project" value="TreeGrafter"/>
</dbReference>
<evidence type="ECO:0000256" key="7">
    <source>
        <dbReference type="ARBA" id="ARBA00022840"/>
    </source>
</evidence>
<keyword evidence="7 9" id="KW-0067">ATP-binding</keyword>
<dbReference type="InterPro" id="IPR031327">
    <property type="entry name" value="MCM"/>
</dbReference>
<dbReference type="PRINTS" id="PR01657">
    <property type="entry name" value="MCMFAMILY"/>
</dbReference>
<evidence type="ECO:0000256" key="6">
    <source>
        <dbReference type="ARBA" id="ARBA00022806"/>
    </source>
</evidence>
<dbReference type="PANTHER" id="PTHR11630:SF66">
    <property type="entry name" value="DNA REPLICATION LICENSING FACTOR MCM4"/>
    <property type="match status" value="1"/>
</dbReference>
<keyword evidence="5" id="KW-0378">Hydrolase</keyword>
<dbReference type="SUPFAM" id="SSF50249">
    <property type="entry name" value="Nucleic acid-binding proteins"/>
    <property type="match status" value="1"/>
</dbReference>
<organism evidence="11 12">
    <name type="scientific">Thermocladium modestius</name>
    <dbReference type="NCBI Taxonomy" id="62609"/>
    <lineage>
        <taxon>Archaea</taxon>
        <taxon>Thermoproteota</taxon>
        <taxon>Thermoprotei</taxon>
        <taxon>Thermoproteales</taxon>
        <taxon>Thermoproteaceae</taxon>
        <taxon>Thermocladium</taxon>
    </lineage>
</organism>
<dbReference type="Gene3D" id="1.10.10.10">
    <property type="entry name" value="Winged helix-like DNA-binding domain superfamily/Winged helix DNA-binding domain"/>
    <property type="match status" value="1"/>
</dbReference>
<comment type="similarity">
    <text evidence="1 9">Belongs to the MCM family.</text>
</comment>
<evidence type="ECO:0000256" key="8">
    <source>
        <dbReference type="ARBA" id="ARBA00023125"/>
    </source>
</evidence>
<keyword evidence="4 9" id="KW-0547">Nucleotide-binding</keyword>
<dbReference type="RefSeq" id="WP_188596923.1">
    <property type="nucleotide sequence ID" value="NZ_BMNL01000003.1"/>
</dbReference>
<dbReference type="FunFam" id="2.20.28.10:FF:000003">
    <property type="entry name" value="DNA helicase"/>
    <property type="match status" value="1"/>
</dbReference>
<dbReference type="OrthoDB" id="6747at2157"/>
<dbReference type="Gene3D" id="2.20.28.10">
    <property type="match status" value="1"/>
</dbReference>
<evidence type="ECO:0000256" key="9">
    <source>
        <dbReference type="RuleBase" id="RU004070"/>
    </source>
</evidence>
<dbReference type="GO" id="GO:0016787">
    <property type="term" value="F:hydrolase activity"/>
    <property type="evidence" value="ECO:0007669"/>
    <property type="project" value="UniProtKB-KW"/>
</dbReference>
<dbReference type="Pfam" id="PF17855">
    <property type="entry name" value="MCM_lid"/>
    <property type="match status" value="1"/>
</dbReference>
<dbReference type="GO" id="GO:0005524">
    <property type="term" value="F:ATP binding"/>
    <property type="evidence" value="ECO:0007669"/>
    <property type="project" value="UniProtKB-KW"/>
</dbReference>
<evidence type="ECO:0000256" key="1">
    <source>
        <dbReference type="ARBA" id="ARBA00008010"/>
    </source>
</evidence>
<dbReference type="Gene3D" id="3.40.50.300">
    <property type="entry name" value="P-loop containing nucleotide triphosphate hydrolases"/>
    <property type="match status" value="1"/>
</dbReference>
<keyword evidence="6" id="KW-0347">Helicase</keyword>
<evidence type="ECO:0000256" key="3">
    <source>
        <dbReference type="ARBA" id="ARBA00022705"/>
    </source>
</evidence>
<dbReference type="Proteomes" id="UP000610960">
    <property type="component" value="Unassembled WGS sequence"/>
</dbReference>
<evidence type="ECO:0000256" key="2">
    <source>
        <dbReference type="ARBA" id="ARBA00012551"/>
    </source>
</evidence>
<proteinExistence type="inferred from homology"/>
<keyword evidence="3" id="KW-0235">DNA replication</keyword>